<sequence length="627" mass="68581">MPPLTPPLRPSLLLLILVSSLPTSRGSLPPPPSRPCPPFSSSSPPPYPFSTTPGLGHPSFPLVTCSSPHSTFSIDSLPFSLLRFLPNSSSLLLSPSSTANSSSSCPSSAYVPSRPISLSGSPFRVSDSTCSRLASLRPCRSSLSLNCTLCPWHCGLFRDPLSLLPSCPQLYRRHRPNDRGCQSDVLDYLGNMLSNFGIEVEWETGQDPYFTQCRACQSNHNGSVCGFDDASPNKSFVCLPLEPHRVSSTIVRPGPPDRIATLGFLVAFLACFLLMVSAAAVTIFRRWSGKDEEDPTAAFLQRHGNMSPLPPVFTYEELEASTNGFDPKRKIGDGGFGSVYLGRLCDGRAVAVKHLHSHRACAISTKSFCNEILILSSIRHLNLVRLHGYCSDPRGLVLVYDYVPNGTLADHLHGPRSIFTKRLLTWRVRVEIALEIGMALEYLHFAVKPPIVHRDITSCNIFLETDMRVRVGDFGLSRVLVTAATNSDEKHVWTGPQGTPGYLDPDYHRSFRLTEKSDVYSYGVVLMELVTGMRAVDRRRGEGREVALADVVVRSIHMGLLEEVVDPDIAVEAGVNPVAELAFRCVAAEKDDRPDMSEVVAELRRIRASTCPHGAGSAVLQADMANV</sequence>
<organism evidence="1 2">
    <name type="scientific">Melastoma candidum</name>
    <dbReference type="NCBI Taxonomy" id="119954"/>
    <lineage>
        <taxon>Eukaryota</taxon>
        <taxon>Viridiplantae</taxon>
        <taxon>Streptophyta</taxon>
        <taxon>Embryophyta</taxon>
        <taxon>Tracheophyta</taxon>
        <taxon>Spermatophyta</taxon>
        <taxon>Magnoliopsida</taxon>
        <taxon>eudicotyledons</taxon>
        <taxon>Gunneridae</taxon>
        <taxon>Pentapetalae</taxon>
        <taxon>rosids</taxon>
        <taxon>malvids</taxon>
        <taxon>Myrtales</taxon>
        <taxon>Melastomataceae</taxon>
        <taxon>Melastomatoideae</taxon>
        <taxon>Melastomateae</taxon>
        <taxon>Melastoma</taxon>
    </lineage>
</organism>
<name>A0ACB9N5B0_9MYRT</name>
<proteinExistence type="predicted"/>
<dbReference type="Proteomes" id="UP001057402">
    <property type="component" value="Chromosome 8"/>
</dbReference>
<reference evidence="2" key="1">
    <citation type="journal article" date="2023" name="Front. Plant Sci.">
        <title>Chromosomal-level genome assembly of Melastoma candidum provides insights into trichome evolution.</title>
        <authorList>
            <person name="Zhong Y."/>
            <person name="Wu W."/>
            <person name="Sun C."/>
            <person name="Zou P."/>
            <person name="Liu Y."/>
            <person name="Dai S."/>
            <person name="Zhou R."/>
        </authorList>
    </citation>
    <scope>NUCLEOTIDE SEQUENCE [LARGE SCALE GENOMIC DNA]</scope>
</reference>
<evidence type="ECO:0000313" key="2">
    <source>
        <dbReference type="Proteomes" id="UP001057402"/>
    </source>
</evidence>
<dbReference type="EMBL" id="CM042887">
    <property type="protein sequence ID" value="KAI4330091.1"/>
    <property type="molecule type" value="Genomic_DNA"/>
</dbReference>
<accession>A0ACB9N5B0</accession>
<evidence type="ECO:0000313" key="1">
    <source>
        <dbReference type="EMBL" id="KAI4330091.1"/>
    </source>
</evidence>
<comment type="caution">
    <text evidence="1">The sequence shown here is derived from an EMBL/GenBank/DDBJ whole genome shotgun (WGS) entry which is preliminary data.</text>
</comment>
<gene>
    <name evidence="1" type="ORF">MLD38_028398</name>
</gene>
<protein>
    <submittedName>
        <fullName evidence="1">Uncharacterized protein</fullName>
    </submittedName>
</protein>
<keyword evidence="2" id="KW-1185">Reference proteome</keyword>